<dbReference type="InterPro" id="IPR006121">
    <property type="entry name" value="HMA_dom"/>
</dbReference>
<dbReference type="SUPFAM" id="SSF55008">
    <property type="entry name" value="HMA, heavy metal-associated domain"/>
    <property type="match status" value="1"/>
</dbReference>
<dbReference type="Pfam" id="PF00702">
    <property type="entry name" value="Hydrolase"/>
    <property type="match status" value="1"/>
</dbReference>
<dbReference type="CDD" id="cd00371">
    <property type="entry name" value="HMA"/>
    <property type="match status" value="1"/>
</dbReference>
<keyword evidence="12 15" id="KW-1133">Transmembrane helix</keyword>
<dbReference type="Pfam" id="PF12156">
    <property type="entry name" value="ATPase-cat_bd"/>
    <property type="match status" value="1"/>
</dbReference>
<evidence type="ECO:0000256" key="13">
    <source>
        <dbReference type="ARBA" id="ARBA00023065"/>
    </source>
</evidence>
<feature type="transmembrane region" description="Helical" evidence="15">
    <location>
        <begin position="277"/>
        <end position="295"/>
    </location>
</feature>
<evidence type="ECO:0000256" key="12">
    <source>
        <dbReference type="ARBA" id="ARBA00022989"/>
    </source>
</evidence>
<dbReference type="InterPro" id="IPR021993">
    <property type="entry name" value="ATPase-cat-bd"/>
</dbReference>
<dbReference type="NCBIfam" id="TIGR01512">
    <property type="entry name" value="ATPase-IB2_Cd"/>
    <property type="match status" value="1"/>
</dbReference>
<evidence type="ECO:0000256" key="9">
    <source>
        <dbReference type="ARBA" id="ARBA00022840"/>
    </source>
</evidence>
<dbReference type="PRINTS" id="PR00119">
    <property type="entry name" value="CATATPASE"/>
</dbReference>
<dbReference type="InterPro" id="IPR023299">
    <property type="entry name" value="ATPase_P-typ_cyto_dom_N"/>
</dbReference>
<dbReference type="Proteomes" id="UP001652504">
    <property type="component" value="Unassembled WGS sequence"/>
</dbReference>
<feature type="transmembrane region" description="Helical" evidence="15">
    <location>
        <begin position="433"/>
        <end position="451"/>
    </location>
</feature>
<evidence type="ECO:0000256" key="15">
    <source>
        <dbReference type="RuleBase" id="RU362081"/>
    </source>
</evidence>
<evidence type="ECO:0000256" key="10">
    <source>
        <dbReference type="ARBA" id="ARBA00022842"/>
    </source>
</evidence>
<dbReference type="InterPro" id="IPR059000">
    <property type="entry name" value="ATPase_P-type_domA"/>
</dbReference>
<dbReference type="SUPFAM" id="SSF81665">
    <property type="entry name" value="Calcium ATPase, transmembrane domain M"/>
    <property type="match status" value="1"/>
</dbReference>
<dbReference type="InterPro" id="IPR023214">
    <property type="entry name" value="HAD_sf"/>
</dbReference>
<keyword evidence="7 15" id="KW-0479">Metal-binding</keyword>
<evidence type="ECO:0000313" key="17">
    <source>
        <dbReference type="EMBL" id="MCV2884211.1"/>
    </source>
</evidence>
<dbReference type="NCBIfam" id="TIGR01525">
    <property type="entry name" value="ATPase-IB_hvy"/>
    <property type="match status" value="1"/>
</dbReference>
<keyword evidence="9 15" id="KW-0067">ATP-binding</keyword>
<evidence type="ECO:0000256" key="11">
    <source>
        <dbReference type="ARBA" id="ARBA00022967"/>
    </source>
</evidence>
<comment type="similarity">
    <text evidence="2 15">Belongs to the cation transport ATPase (P-type) (TC 3.A.3) family. Type IB subfamily.</text>
</comment>
<dbReference type="Gene3D" id="3.30.70.100">
    <property type="match status" value="1"/>
</dbReference>
<keyword evidence="4 15" id="KW-1003">Cell membrane</keyword>
<evidence type="ECO:0000256" key="7">
    <source>
        <dbReference type="ARBA" id="ARBA00022723"/>
    </source>
</evidence>
<dbReference type="CDD" id="cd02079">
    <property type="entry name" value="P-type_ATPase_HM"/>
    <property type="match status" value="1"/>
</dbReference>
<dbReference type="InterPro" id="IPR036412">
    <property type="entry name" value="HAD-like_sf"/>
</dbReference>
<keyword evidence="3" id="KW-0813">Transport</keyword>
<feature type="transmembrane region" description="Helical" evidence="15">
    <location>
        <begin position="249"/>
        <end position="271"/>
    </location>
</feature>
<proteinExistence type="inferred from homology"/>
<dbReference type="SUPFAM" id="SSF56784">
    <property type="entry name" value="HAD-like"/>
    <property type="match status" value="1"/>
</dbReference>
<organism evidence="17 18">
    <name type="scientific">Fluctibacter corallii</name>
    <dbReference type="NCBI Taxonomy" id="2984329"/>
    <lineage>
        <taxon>Bacteria</taxon>
        <taxon>Pseudomonadati</taxon>
        <taxon>Pseudomonadota</taxon>
        <taxon>Gammaproteobacteria</taxon>
        <taxon>Alteromonadales</taxon>
        <taxon>Alteromonadaceae</taxon>
        <taxon>Fluctibacter</taxon>
    </lineage>
</organism>
<evidence type="ECO:0000256" key="5">
    <source>
        <dbReference type="ARBA" id="ARBA00022553"/>
    </source>
</evidence>
<evidence type="ECO:0000256" key="1">
    <source>
        <dbReference type="ARBA" id="ARBA00004651"/>
    </source>
</evidence>
<keyword evidence="13" id="KW-0406">Ion transport</keyword>
<dbReference type="InterPro" id="IPR018303">
    <property type="entry name" value="ATPase_P-typ_P_site"/>
</dbReference>
<evidence type="ECO:0000256" key="4">
    <source>
        <dbReference type="ARBA" id="ARBA00022475"/>
    </source>
</evidence>
<dbReference type="SUPFAM" id="SSF81653">
    <property type="entry name" value="Calcium ATPase, transduction domain A"/>
    <property type="match status" value="1"/>
</dbReference>
<keyword evidence="10" id="KW-0460">Magnesium</keyword>
<name>A0ABT3A6B7_9ALTE</name>
<feature type="transmembrane region" description="Helical" evidence="15">
    <location>
        <begin position="457"/>
        <end position="476"/>
    </location>
</feature>
<dbReference type="InterPro" id="IPR001757">
    <property type="entry name" value="P_typ_ATPase"/>
</dbReference>
<dbReference type="PANTHER" id="PTHR43520">
    <property type="entry name" value="ATP7, ISOFORM B"/>
    <property type="match status" value="1"/>
</dbReference>
<dbReference type="RefSeq" id="WP_263711418.1">
    <property type="nucleotide sequence ID" value="NZ_JAOWKX010000002.1"/>
</dbReference>
<dbReference type="Gene3D" id="2.70.150.10">
    <property type="entry name" value="Calcium-transporting ATPase, cytoplasmic transduction domain A"/>
    <property type="match status" value="1"/>
</dbReference>
<dbReference type="InterPro" id="IPR008250">
    <property type="entry name" value="ATPase_P-typ_transduc_dom_A_sf"/>
</dbReference>
<dbReference type="NCBIfam" id="TIGR01511">
    <property type="entry name" value="ATPase-IB1_Cu"/>
    <property type="match status" value="1"/>
</dbReference>
<dbReference type="Gene3D" id="3.40.50.1000">
    <property type="entry name" value="HAD superfamily/HAD-like"/>
    <property type="match status" value="1"/>
</dbReference>
<feature type="transmembrane region" description="Helical" evidence="15">
    <location>
        <begin position="215"/>
        <end position="237"/>
    </location>
</feature>
<evidence type="ECO:0000256" key="6">
    <source>
        <dbReference type="ARBA" id="ARBA00022692"/>
    </source>
</evidence>
<feature type="domain" description="HMA" evidence="16">
    <location>
        <begin position="96"/>
        <end position="162"/>
    </location>
</feature>
<comment type="caution">
    <text evidence="17">The sequence shown here is derived from an EMBL/GenBank/DDBJ whole genome shotgun (WGS) entry which is preliminary data.</text>
</comment>
<evidence type="ECO:0000256" key="14">
    <source>
        <dbReference type="ARBA" id="ARBA00023136"/>
    </source>
</evidence>
<gene>
    <name evidence="17" type="ORF">OE749_05850</name>
</gene>
<keyword evidence="14 15" id="KW-0472">Membrane</keyword>
<dbReference type="PRINTS" id="PR00943">
    <property type="entry name" value="CUATPASE"/>
</dbReference>
<dbReference type="InterPro" id="IPR036163">
    <property type="entry name" value="HMA_dom_sf"/>
</dbReference>
<keyword evidence="6 15" id="KW-0812">Transmembrane</keyword>
<dbReference type="EMBL" id="JAOWKX010000002">
    <property type="protein sequence ID" value="MCV2884211.1"/>
    <property type="molecule type" value="Genomic_DNA"/>
</dbReference>
<sequence length="798" mass="87272">MTESKSLDTCYHCDLPVPLNSQFQVTVLGEEREMCCPGCQAVAESIVSAGLEDYYRYRTEKAVKGDPLLESTMDALSAFDDPAIQDEFVSVSSDISTIQLTVEGITCAACAWLIEKQVGTLPGIKQIAVNTTNRRLTVKWDNAQLPLSRILKTLEKFGYHALPFQPDQHEATYQKEDKRFLKKLGLSGLMTMQVMMLAVGLYFGLFGYIEEETKVYFHWVSLVLTTPVVFYGGAQFYSSAINGIKGGVLNMDVSVSIAIWGTFIASAWATISNQGQIYFESVCMFTFLLLISRYLEHRSRHKAALISANMLKYQPLTATIVKDGQFESVVAKHLTVGDVVLIKAGETIPLDGVIVEGDAAINESMLTGEFAPVRKHSGDAVYGGTVNETNAIQVKITAAAKDSLINQIVLMQELALSQKPRIARFADRTSQQFIFWVLVIAIVSFGVWWFFIDTQQALWVAIAVLVATCPCALSLATPSALSSAVANLNEKGMLVRHADALENLADITTVAFDKTGTLTEGVFSLESILAIEGQNKNRLLHIAASIESHSEHPIAKAFSSAQQMLKVSDITVLAGQGISATYEGVRYTLGNRSALTSSIPDAFSHCNVLMQQDGMCVAGFVVTDTIKDDARDLSRSLSAYTVRLISGDNKKNVESVAEQVGILHTHYDMQPQDKMFTLQELQQAGERVLMVGDGINDAPVLAQADVSVAVSEATDLARQSADVLLLNKQISGIQFLIQMARKTRQKVKQNMAWAIGYNLLILPLAVTGFLTPWMAVIGMSLSSIIVVSNSTRLLRYGK</sequence>
<dbReference type="PANTHER" id="PTHR43520:SF5">
    <property type="entry name" value="CATION-TRANSPORTING P-TYPE ATPASE-RELATED"/>
    <property type="match status" value="1"/>
</dbReference>
<evidence type="ECO:0000256" key="2">
    <source>
        <dbReference type="ARBA" id="ARBA00006024"/>
    </source>
</evidence>
<dbReference type="Pfam" id="PF00122">
    <property type="entry name" value="E1-E2_ATPase"/>
    <property type="match status" value="1"/>
</dbReference>
<accession>A0ABT3A6B7</accession>
<dbReference type="Pfam" id="PF00403">
    <property type="entry name" value="HMA"/>
    <property type="match status" value="1"/>
</dbReference>
<keyword evidence="5" id="KW-0597">Phosphoprotein</keyword>
<reference evidence="17 18" key="1">
    <citation type="submission" date="2022-10" db="EMBL/GenBank/DDBJ databases">
        <title>Aestuariibacter sp. AA17 isolated from Montipora capitata coral fragment.</title>
        <authorList>
            <person name="Emsley S.A."/>
            <person name="Pfannmuller K.M."/>
            <person name="Loughran R.M."/>
            <person name="Shlafstein M."/>
            <person name="Papke E."/>
            <person name="Saw J.H."/>
            <person name="Ushijima B."/>
            <person name="Videau P."/>
        </authorList>
    </citation>
    <scope>NUCLEOTIDE SEQUENCE [LARGE SCALE GENOMIC DNA]</scope>
    <source>
        <strain evidence="17 18">AA17</strain>
    </source>
</reference>
<comment type="subcellular location">
    <subcellularLocation>
        <location evidence="1">Cell membrane</location>
        <topology evidence="1">Multi-pass membrane protein</topology>
    </subcellularLocation>
</comment>
<keyword evidence="11" id="KW-1278">Translocase</keyword>
<dbReference type="NCBIfam" id="TIGR01494">
    <property type="entry name" value="ATPase_P-type"/>
    <property type="match status" value="1"/>
</dbReference>
<dbReference type="Gene3D" id="3.40.1110.10">
    <property type="entry name" value="Calcium-transporting ATPase, cytoplasmic domain N"/>
    <property type="match status" value="1"/>
</dbReference>
<dbReference type="PROSITE" id="PS00154">
    <property type="entry name" value="ATPASE_E1_E2"/>
    <property type="match status" value="1"/>
</dbReference>
<evidence type="ECO:0000259" key="16">
    <source>
        <dbReference type="PROSITE" id="PS50846"/>
    </source>
</evidence>
<protein>
    <submittedName>
        <fullName evidence="17">Heavy metal translocating P-type ATPase</fullName>
    </submittedName>
</protein>
<evidence type="ECO:0000256" key="8">
    <source>
        <dbReference type="ARBA" id="ARBA00022741"/>
    </source>
</evidence>
<dbReference type="PROSITE" id="PS50846">
    <property type="entry name" value="HMA_2"/>
    <property type="match status" value="1"/>
</dbReference>
<feature type="transmembrane region" description="Helical" evidence="15">
    <location>
        <begin position="184"/>
        <end position="209"/>
    </location>
</feature>
<dbReference type="InterPro" id="IPR023298">
    <property type="entry name" value="ATPase_P-typ_TM_dom_sf"/>
</dbReference>
<dbReference type="InterPro" id="IPR027256">
    <property type="entry name" value="P-typ_ATPase_IB"/>
</dbReference>
<evidence type="ECO:0000313" key="18">
    <source>
        <dbReference type="Proteomes" id="UP001652504"/>
    </source>
</evidence>
<keyword evidence="18" id="KW-1185">Reference proteome</keyword>
<evidence type="ECO:0000256" key="3">
    <source>
        <dbReference type="ARBA" id="ARBA00022448"/>
    </source>
</evidence>
<keyword evidence="8 15" id="KW-0547">Nucleotide-binding</keyword>
<feature type="transmembrane region" description="Helical" evidence="15">
    <location>
        <begin position="751"/>
        <end position="770"/>
    </location>
</feature>